<accession>A0ACC0KIQ4</accession>
<evidence type="ECO:0000313" key="2">
    <source>
        <dbReference type="Proteomes" id="UP001064048"/>
    </source>
</evidence>
<dbReference type="EMBL" id="CM046106">
    <property type="protein sequence ID" value="KAI8436368.1"/>
    <property type="molecule type" value="Genomic_DNA"/>
</dbReference>
<dbReference type="Proteomes" id="UP001064048">
    <property type="component" value="Chromosome 6"/>
</dbReference>
<organism evidence="1 2">
    <name type="scientific">Choristoneura fumiferana</name>
    <name type="common">Spruce budworm moth</name>
    <name type="synonym">Archips fumiferana</name>
    <dbReference type="NCBI Taxonomy" id="7141"/>
    <lineage>
        <taxon>Eukaryota</taxon>
        <taxon>Metazoa</taxon>
        <taxon>Ecdysozoa</taxon>
        <taxon>Arthropoda</taxon>
        <taxon>Hexapoda</taxon>
        <taxon>Insecta</taxon>
        <taxon>Pterygota</taxon>
        <taxon>Neoptera</taxon>
        <taxon>Endopterygota</taxon>
        <taxon>Lepidoptera</taxon>
        <taxon>Glossata</taxon>
        <taxon>Ditrysia</taxon>
        <taxon>Tortricoidea</taxon>
        <taxon>Tortricidae</taxon>
        <taxon>Tortricinae</taxon>
        <taxon>Choristoneura</taxon>
    </lineage>
</organism>
<proteinExistence type="predicted"/>
<comment type="caution">
    <text evidence="1">The sequence shown here is derived from an EMBL/GenBank/DDBJ whole genome shotgun (WGS) entry which is preliminary data.</text>
</comment>
<sequence length="173" mass="18530">MDTEEGTPFPTQKVGGGWRRALERRVPLLAWAPRYSRLAAAADLVAGVTLGLTLVPQSIAYAALAGLPACHGLPVQYVTLLAFLSGAVVLLMGLLRLGECSLLTPQAARRPQCFAQREGPRGCHAQHKNYLKRSSLASASQLHSHLNAKFNGSTHSPSKLEDFSLTKTSWASG</sequence>
<reference evidence="1 2" key="1">
    <citation type="journal article" date="2022" name="Genome Biol. Evol.">
        <title>The Spruce Budworm Genome: Reconstructing the Evolutionary History of Antifreeze Proteins.</title>
        <authorList>
            <person name="Beliveau C."/>
            <person name="Gagne P."/>
            <person name="Picq S."/>
            <person name="Vernygora O."/>
            <person name="Keeling C.I."/>
            <person name="Pinkney K."/>
            <person name="Doucet D."/>
            <person name="Wen F."/>
            <person name="Johnston J.S."/>
            <person name="Maaroufi H."/>
            <person name="Boyle B."/>
            <person name="Laroche J."/>
            <person name="Dewar K."/>
            <person name="Juretic N."/>
            <person name="Blackburn G."/>
            <person name="Nisole A."/>
            <person name="Brunet B."/>
            <person name="Brandao M."/>
            <person name="Lumley L."/>
            <person name="Duan J."/>
            <person name="Quan G."/>
            <person name="Lucarotti C.J."/>
            <person name="Roe A.D."/>
            <person name="Sperling F.A.H."/>
            <person name="Levesque R.C."/>
            <person name="Cusson M."/>
        </authorList>
    </citation>
    <scope>NUCLEOTIDE SEQUENCE [LARGE SCALE GENOMIC DNA]</scope>
    <source>
        <strain evidence="1">Glfc:IPQL:Cfum</strain>
    </source>
</reference>
<name>A0ACC0KIQ4_CHOFU</name>
<protein>
    <submittedName>
        <fullName evidence="1">Uncharacterized protein</fullName>
    </submittedName>
</protein>
<gene>
    <name evidence="1" type="ORF">MSG28_004394</name>
</gene>
<keyword evidence="2" id="KW-1185">Reference proteome</keyword>
<evidence type="ECO:0000313" key="1">
    <source>
        <dbReference type="EMBL" id="KAI8436368.1"/>
    </source>
</evidence>